<feature type="region of interest" description="Disordered" evidence="1">
    <location>
        <begin position="67"/>
        <end position="152"/>
    </location>
</feature>
<keyword evidence="2" id="KW-1133">Transmembrane helix</keyword>
<accession>A0A2X4UFT9</accession>
<name>A0A2X4UFT9_9NOCA</name>
<keyword evidence="2" id="KW-0812">Transmembrane</keyword>
<feature type="transmembrane region" description="Helical" evidence="2">
    <location>
        <begin position="20"/>
        <end position="41"/>
    </location>
</feature>
<sequence>MSDEKPFWSRIPSHLFGGKVRTATLGLCLLWVALWMLYLFLNQPDKPAEVPPSAVIISDTPYVPYVPPASTAPSATLPPTVTPDPSGTGTPPPVTATTVPSTPGAPTTTRTVPSAPAPTTTTTRQMPFDLQIPGLPSVNEQNDTSETGEPGQ</sequence>
<dbReference type="RefSeq" id="WP_072699386.1">
    <property type="nucleotide sequence ID" value="NZ_JAFBBL010000001.1"/>
</dbReference>
<keyword evidence="2" id="KW-0472">Membrane</keyword>
<keyword evidence="4" id="KW-1185">Reference proteome</keyword>
<protein>
    <submittedName>
        <fullName evidence="3">Uncharacterized protein</fullName>
    </submittedName>
</protein>
<evidence type="ECO:0000256" key="1">
    <source>
        <dbReference type="SAM" id="MobiDB-lite"/>
    </source>
</evidence>
<feature type="compositionally biased region" description="Low complexity" evidence="1">
    <location>
        <begin position="67"/>
        <end position="123"/>
    </location>
</feature>
<dbReference type="STRING" id="1219011.GCA_001895045_01412"/>
<dbReference type="AlphaFoldDB" id="A0A2X4UFT9"/>
<evidence type="ECO:0000313" key="3">
    <source>
        <dbReference type="EMBL" id="SQI38756.1"/>
    </source>
</evidence>
<proteinExistence type="predicted"/>
<feature type="compositionally biased region" description="Polar residues" evidence="1">
    <location>
        <begin position="138"/>
        <end position="152"/>
    </location>
</feature>
<evidence type="ECO:0000256" key="2">
    <source>
        <dbReference type="SAM" id="Phobius"/>
    </source>
</evidence>
<dbReference type="EMBL" id="LS483468">
    <property type="protein sequence ID" value="SQI38756.1"/>
    <property type="molecule type" value="Genomic_DNA"/>
</dbReference>
<organism evidence="3 4">
    <name type="scientific">Rhodococcus coprophilus</name>
    <dbReference type="NCBI Taxonomy" id="38310"/>
    <lineage>
        <taxon>Bacteria</taxon>
        <taxon>Bacillati</taxon>
        <taxon>Actinomycetota</taxon>
        <taxon>Actinomycetes</taxon>
        <taxon>Mycobacteriales</taxon>
        <taxon>Nocardiaceae</taxon>
        <taxon>Rhodococcus</taxon>
    </lineage>
</organism>
<gene>
    <name evidence="3" type="ORF">NCTC10994_03996</name>
</gene>
<dbReference type="Proteomes" id="UP000249091">
    <property type="component" value="Chromosome 1"/>
</dbReference>
<reference evidence="3 4" key="1">
    <citation type="submission" date="2018-06" db="EMBL/GenBank/DDBJ databases">
        <authorList>
            <consortium name="Pathogen Informatics"/>
            <person name="Doyle S."/>
        </authorList>
    </citation>
    <scope>NUCLEOTIDE SEQUENCE [LARGE SCALE GENOMIC DNA]</scope>
    <source>
        <strain evidence="3 4">NCTC10994</strain>
    </source>
</reference>
<evidence type="ECO:0000313" key="4">
    <source>
        <dbReference type="Proteomes" id="UP000249091"/>
    </source>
</evidence>
<dbReference type="KEGG" id="rcr:NCTC10994_03996"/>